<dbReference type="SUPFAM" id="SSF55073">
    <property type="entry name" value="Nucleotide cyclase"/>
    <property type="match status" value="1"/>
</dbReference>
<sequence>MAKHALIFTSSDLGLDTPAWADVLIQVNFAVWSHYVHSDEDLDKVSQEAGILLLDLFDVKSEDVPDLVARADALRKQFGFADARVPMVAIADASISLTEEQMKPFADVLKPPLTQDLIANRLTSLMRLATMRREAERRSLTFKRFGVGLPVVPPPKDLDKQSLLYLGAGAAFLPVQLALPETVETVAALTPSMALHYLEMKPFDALVVELCDYNEHLVEFISELRRNPNYFSFPIILVCHKRAVQDGLAGLAAGATDIVSFPFSERFFENRIDILVREERYRRQLRKIFSEARLLMPTDEVTRLYSEEFLKSHLDVLREEDAGASVTFVGFDITFDLVHEKRGGESLPPALLAKVSRLIASLMRAEDMLARLDNGSVVAFFPDTDLFEARMALQRIRSIVQLSPFVEHSSTRAVYVTLDFSLHYCDTRSPDFDVDKILKDLFENPVVRF</sequence>
<dbReference type="Gene3D" id="3.30.70.270">
    <property type="match status" value="1"/>
</dbReference>
<dbReference type="InterPro" id="IPR011006">
    <property type="entry name" value="CheY-like_superfamily"/>
</dbReference>
<dbReference type="SMART" id="SM00267">
    <property type="entry name" value="GGDEF"/>
    <property type="match status" value="1"/>
</dbReference>
<keyword evidence="3" id="KW-1185">Reference proteome</keyword>
<evidence type="ECO:0000313" key="2">
    <source>
        <dbReference type="EMBL" id="SFO56643.1"/>
    </source>
</evidence>
<organism evidence="2 3">
    <name type="scientific">Cohaesibacter marisflavi</name>
    <dbReference type="NCBI Taxonomy" id="655353"/>
    <lineage>
        <taxon>Bacteria</taxon>
        <taxon>Pseudomonadati</taxon>
        <taxon>Pseudomonadota</taxon>
        <taxon>Alphaproteobacteria</taxon>
        <taxon>Hyphomicrobiales</taxon>
        <taxon>Cohaesibacteraceae</taxon>
    </lineage>
</organism>
<reference evidence="2 3" key="1">
    <citation type="submission" date="2016-10" db="EMBL/GenBank/DDBJ databases">
        <authorList>
            <person name="de Groot N.N."/>
        </authorList>
    </citation>
    <scope>NUCLEOTIDE SEQUENCE [LARGE SCALE GENOMIC DNA]</scope>
    <source>
        <strain evidence="2 3">CGMCC 1.9157</strain>
    </source>
</reference>
<gene>
    <name evidence="2" type="ORF">SAMN04488056_108100</name>
</gene>
<dbReference type="InterPro" id="IPR029787">
    <property type="entry name" value="Nucleotide_cyclase"/>
</dbReference>
<evidence type="ECO:0000313" key="3">
    <source>
        <dbReference type="Proteomes" id="UP000199236"/>
    </source>
</evidence>
<dbReference type="OrthoDB" id="8431543at2"/>
<dbReference type="SUPFAM" id="SSF52172">
    <property type="entry name" value="CheY-like"/>
    <property type="match status" value="1"/>
</dbReference>
<protein>
    <submittedName>
        <fullName evidence="2">Two-component response regulator, PleD family, consists of two REC domains and a diguanylate cyclase (GGDEF) domain</fullName>
    </submittedName>
</protein>
<dbReference type="EMBL" id="FOVR01000008">
    <property type="protein sequence ID" value="SFO56643.1"/>
    <property type="molecule type" value="Genomic_DNA"/>
</dbReference>
<dbReference type="InterPro" id="IPR043128">
    <property type="entry name" value="Rev_trsase/Diguanyl_cyclase"/>
</dbReference>
<dbReference type="Pfam" id="PF00990">
    <property type="entry name" value="GGDEF"/>
    <property type="match status" value="1"/>
</dbReference>
<evidence type="ECO:0000259" key="1">
    <source>
        <dbReference type="SMART" id="SM00267"/>
    </source>
</evidence>
<proteinExistence type="predicted"/>
<dbReference type="STRING" id="655353.SAMN04488056_108100"/>
<feature type="domain" description="GGDEF" evidence="1">
    <location>
        <begin position="285"/>
        <end position="448"/>
    </location>
</feature>
<dbReference type="InterPro" id="IPR000160">
    <property type="entry name" value="GGDEF_dom"/>
</dbReference>
<name>A0A1I5I7S6_9HYPH</name>
<accession>A0A1I5I7S6</accession>
<dbReference type="Gene3D" id="3.40.50.2300">
    <property type="match status" value="1"/>
</dbReference>
<dbReference type="AlphaFoldDB" id="A0A1I5I7S6"/>
<dbReference type="Proteomes" id="UP000199236">
    <property type="component" value="Unassembled WGS sequence"/>
</dbReference>
<dbReference type="RefSeq" id="WP_090073672.1">
    <property type="nucleotide sequence ID" value="NZ_FOVR01000008.1"/>
</dbReference>